<dbReference type="EMBL" id="BQNB010016150">
    <property type="protein sequence ID" value="GJT48386.1"/>
    <property type="molecule type" value="Genomic_DNA"/>
</dbReference>
<sequence length="204" mass="22793">MEPVVDPVIDDMMELMDNPDEDVDMLMDDDDEDDDNDEGKDDEDGWEVNKEWLMAPVTSPLMPVVPPPSTFEVDGPSTNAPGPPFPVGRPFPEVVSSVAVHHEEISGLSVRIENLEHAHGVLVRKMEDEQAMTKVREVEDRVLEMQDKTLESIVHELRKENQKLKGLLSAKDSDYSMLASYVLGLGERLATMELQLPGLPQGPY</sequence>
<feature type="region of interest" description="Disordered" evidence="1">
    <location>
        <begin position="17"/>
        <end position="46"/>
    </location>
</feature>
<reference evidence="2" key="2">
    <citation type="submission" date="2022-01" db="EMBL/GenBank/DDBJ databases">
        <authorList>
            <person name="Yamashiro T."/>
            <person name="Shiraishi A."/>
            <person name="Satake H."/>
            <person name="Nakayama K."/>
        </authorList>
    </citation>
    <scope>NUCLEOTIDE SEQUENCE</scope>
</reference>
<reference evidence="2" key="1">
    <citation type="journal article" date="2022" name="Int. J. Mol. Sci.">
        <title>Draft Genome of Tanacetum Coccineum: Genomic Comparison of Closely Related Tanacetum-Family Plants.</title>
        <authorList>
            <person name="Yamashiro T."/>
            <person name="Shiraishi A."/>
            <person name="Nakayama K."/>
            <person name="Satake H."/>
        </authorList>
    </citation>
    <scope>NUCLEOTIDE SEQUENCE</scope>
</reference>
<evidence type="ECO:0000313" key="3">
    <source>
        <dbReference type="Proteomes" id="UP001151760"/>
    </source>
</evidence>
<proteinExistence type="predicted"/>
<protein>
    <submittedName>
        <fullName evidence="2">Uncharacterized protein</fullName>
    </submittedName>
</protein>
<accession>A0ABQ5EC26</accession>
<organism evidence="2 3">
    <name type="scientific">Tanacetum coccineum</name>
    <dbReference type="NCBI Taxonomy" id="301880"/>
    <lineage>
        <taxon>Eukaryota</taxon>
        <taxon>Viridiplantae</taxon>
        <taxon>Streptophyta</taxon>
        <taxon>Embryophyta</taxon>
        <taxon>Tracheophyta</taxon>
        <taxon>Spermatophyta</taxon>
        <taxon>Magnoliopsida</taxon>
        <taxon>eudicotyledons</taxon>
        <taxon>Gunneridae</taxon>
        <taxon>Pentapetalae</taxon>
        <taxon>asterids</taxon>
        <taxon>campanulids</taxon>
        <taxon>Asterales</taxon>
        <taxon>Asteraceae</taxon>
        <taxon>Asteroideae</taxon>
        <taxon>Anthemideae</taxon>
        <taxon>Anthemidinae</taxon>
        <taxon>Tanacetum</taxon>
    </lineage>
</organism>
<name>A0ABQ5EC26_9ASTR</name>
<comment type="caution">
    <text evidence="2">The sequence shown here is derived from an EMBL/GenBank/DDBJ whole genome shotgun (WGS) entry which is preliminary data.</text>
</comment>
<evidence type="ECO:0000313" key="2">
    <source>
        <dbReference type="EMBL" id="GJT48386.1"/>
    </source>
</evidence>
<keyword evidence="3" id="KW-1185">Reference proteome</keyword>
<dbReference type="Proteomes" id="UP001151760">
    <property type="component" value="Unassembled WGS sequence"/>
</dbReference>
<gene>
    <name evidence="2" type="ORF">Tco_0974543</name>
</gene>
<evidence type="ECO:0000256" key="1">
    <source>
        <dbReference type="SAM" id="MobiDB-lite"/>
    </source>
</evidence>